<evidence type="ECO:0000256" key="3">
    <source>
        <dbReference type="ARBA" id="ARBA00022741"/>
    </source>
</evidence>
<sequence>MSVISCKALSKKYDDVLALDGVDLNVEKGEFFGLLGPNGAGKTTLLKILTGQIRATEGTAEVLGLNVEKDILGVKRKIGIVPEQESPPSFLTPREVLEMVVDIRETKNPDIEWWIEFFEMGPLEGRVCRNLSRGQRQKVMLAAAFISQTEVLFLDEPFINLDPIVQTKVRDWLISFVKEGGTVFLNTHLLENAQRLCDRAAIIHEGKIESLISLEKLEQQKMNLEELFHEIVL</sequence>
<reference evidence="6" key="1">
    <citation type="journal article" date="2014" name="Genome Biol. Evol.">
        <title>Pangenome evidence for extensive interdomain horizontal transfer affecting lineage core and shell genes in uncultured planktonic thaumarchaeota and euryarchaeota.</title>
        <authorList>
            <person name="Deschamps P."/>
            <person name="Zivanovic Y."/>
            <person name="Moreira D."/>
            <person name="Rodriguez-Valera F."/>
            <person name="Lopez-Garcia P."/>
        </authorList>
    </citation>
    <scope>NUCLEOTIDE SEQUENCE</scope>
</reference>
<evidence type="ECO:0000313" key="6">
    <source>
        <dbReference type="EMBL" id="AIE97424.1"/>
    </source>
</evidence>
<accession>A0A075G1R2</accession>
<gene>
    <name evidence="6" type="primary">ABC-2.A</name>
</gene>
<dbReference type="GO" id="GO:0016887">
    <property type="term" value="F:ATP hydrolysis activity"/>
    <property type="evidence" value="ECO:0007669"/>
    <property type="project" value="InterPro"/>
</dbReference>
<dbReference type="InterPro" id="IPR050763">
    <property type="entry name" value="ABC_transporter_ATP-binding"/>
</dbReference>
<protein>
    <submittedName>
        <fullName evidence="6">ABC-type transport system, ATPase component (ABC-2.A)</fullName>
    </submittedName>
</protein>
<dbReference type="SMART" id="SM00382">
    <property type="entry name" value="AAA"/>
    <property type="match status" value="1"/>
</dbReference>
<evidence type="ECO:0000259" key="5">
    <source>
        <dbReference type="PROSITE" id="PS50893"/>
    </source>
</evidence>
<dbReference type="InterPro" id="IPR027417">
    <property type="entry name" value="P-loop_NTPase"/>
</dbReference>
<dbReference type="GO" id="GO:0005524">
    <property type="term" value="F:ATP binding"/>
    <property type="evidence" value="ECO:0007669"/>
    <property type="project" value="UniProtKB-KW"/>
</dbReference>
<dbReference type="Gene3D" id="3.40.50.300">
    <property type="entry name" value="P-loop containing nucleotide triphosphate hydrolases"/>
    <property type="match status" value="1"/>
</dbReference>
<dbReference type="InterPro" id="IPR003593">
    <property type="entry name" value="AAA+_ATPase"/>
</dbReference>
<keyword evidence="4" id="KW-0067">ATP-binding</keyword>
<dbReference type="InterPro" id="IPR003439">
    <property type="entry name" value="ABC_transporter-like_ATP-bd"/>
</dbReference>
<name>A0A075G1R2_9EURY</name>
<dbReference type="AlphaFoldDB" id="A0A075G1R2"/>
<dbReference type="SUPFAM" id="SSF52540">
    <property type="entry name" value="P-loop containing nucleoside triphosphate hydrolases"/>
    <property type="match status" value="1"/>
</dbReference>
<dbReference type="PANTHER" id="PTHR42711:SF5">
    <property type="entry name" value="ABC TRANSPORTER ATP-BINDING PROTEIN NATA"/>
    <property type="match status" value="1"/>
</dbReference>
<evidence type="ECO:0000256" key="1">
    <source>
        <dbReference type="ARBA" id="ARBA00005417"/>
    </source>
</evidence>
<comment type="similarity">
    <text evidence="1">Belongs to the ABC transporter superfamily.</text>
</comment>
<organism evidence="6">
    <name type="scientific">uncultured marine group II/III euryarchaeote AD1000_99_D12</name>
    <dbReference type="NCBI Taxonomy" id="1457831"/>
    <lineage>
        <taxon>Archaea</taxon>
        <taxon>Methanobacteriati</taxon>
        <taxon>Methanobacteriota</taxon>
        <taxon>environmental samples</taxon>
    </lineage>
</organism>
<evidence type="ECO:0000256" key="4">
    <source>
        <dbReference type="ARBA" id="ARBA00022840"/>
    </source>
</evidence>
<keyword evidence="3" id="KW-0547">Nucleotide-binding</keyword>
<dbReference type="CDD" id="cd03230">
    <property type="entry name" value="ABC_DR_subfamily_A"/>
    <property type="match status" value="1"/>
</dbReference>
<feature type="domain" description="ABC transporter" evidence="5">
    <location>
        <begin position="4"/>
        <end position="230"/>
    </location>
</feature>
<dbReference type="Pfam" id="PF00005">
    <property type="entry name" value="ABC_tran"/>
    <property type="match status" value="1"/>
</dbReference>
<proteinExistence type="inferred from homology"/>
<dbReference type="PANTHER" id="PTHR42711">
    <property type="entry name" value="ABC TRANSPORTER ATP-BINDING PROTEIN"/>
    <property type="match status" value="1"/>
</dbReference>
<dbReference type="PROSITE" id="PS50893">
    <property type="entry name" value="ABC_TRANSPORTER_2"/>
    <property type="match status" value="1"/>
</dbReference>
<keyword evidence="2" id="KW-0813">Transport</keyword>
<evidence type="ECO:0000256" key="2">
    <source>
        <dbReference type="ARBA" id="ARBA00022448"/>
    </source>
</evidence>
<dbReference type="EMBL" id="KF900507">
    <property type="protein sequence ID" value="AIE97424.1"/>
    <property type="molecule type" value="Genomic_DNA"/>
</dbReference>